<dbReference type="PANTHER" id="PTHR14744:SF15">
    <property type="entry name" value="N-ALPHA-ACETYLTRANSFERASE 60"/>
    <property type="match status" value="1"/>
</dbReference>
<dbReference type="VEuPathDB" id="CryptoDB:Cvel_26099"/>
<dbReference type="GO" id="GO:0000139">
    <property type="term" value="C:Golgi membrane"/>
    <property type="evidence" value="ECO:0007669"/>
    <property type="project" value="TreeGrafter"/>
</dbReference>
<comment type="catalytic activity">
    <reaction evidence="9">
        <text>L-lysyl-[protein] + acetyl-CoA = N(6)-acetyl-L-lysyl-[protein] + CoA + H(+)</text>
        <dbReference type="Rhea" id="RHEA:45948"/>
        <dbReference type="Rhea" id="RHEA-COMP:9752"/>
        <dbReference type="Rhea" id="RHEA-COMP:10731"/>
        <dbReference type="ChEBI" id="CHEBI:15378"/>
        <dbReference type="ChEBI" id="CHEBI:29969"/>
        <dbReference type="ChEBI" id="CHEBI:57287"/>
        <dbReference type="ChEBI" id="CHEBI:57288"/>
        <dbReference type="ChEBI" id="CHEBI:61930"/>
        <dbReference type="EC" id="2.3.1.48"/>
    </reaction>
</comment>
<gene>
    <name evidence="13" type="ORF">Cvel_26099</name>
</gene>
<dbReference type="EMBL" id="CDMZ01002258">
    <property type="protein sequence ID" value="CEM41557.1"/>
    <property type="molecule type" value="Genomic_DNA"/>
</dbReference>
<accession>A0A0G4HC37</accession>
<dbReference type="AlphaFoldDB" id="A0A0G4HC37"/>
<name>A0A0G4HC37_9ALVE</name>
<keyword evidence="3" id="KW-0159">Chromosome partition</keyword>
<dbReference type="SUPFAM" id="SSF55729">
    <property type="entry name" value="Acyl-CoA N-acyltransferases (Nat)"/>
    <property type="match status" value="1"/>
</dbReference>
<reference evidence="13" key="1">
    <citation type="submission" date="2014-11" db="EMBL/GenBank/DDBJ databases">
        <authorList>
            <person name="Otto D Thomas"/>
            <person name="Naeem Raeece"/>
        </authorList>
    </citation>
    <scope>NUCLEOTIDE SEQUENCE</scope>
</reference>
<dbReference type="Gene3D" id="3.40.630.30">
    <property type="match status" value="1"/>
</dbReference>
<evidence type="ECO:0000256" key="3">
    <source>
        <dbReference type="ARBA" id="ARBA00022829"/>
    </source>
</evidence>
<keyword evidence="2" id="KW-0808">Transferase</keyword>
<dbReference type="EC" id="2.3.1.259" evidence="7"/>
<sequence>MQTPDQESLAPQSGSSAIPPGARVPFLSASIHHILSQGEIANIPVDWIEFREITREHMVEVMELHKEWFPLTYDEDFYRAACHNWYGAAESDSAHARRSIFGRNSVLSIGAFVSLSRFPKHIREGKDRGDGEGPGFPSQPPPPQEVLLGLVTALEDAKDIHSDDHDTVMGQLWSWKRPQLAYVLTLGVVDPYRRKGLAKKLIGELISHLEGKCPDVKALFLHVVSYNQAALSLYESLGFVTLKRIPSFYSLYGREYDALLCARCVGSCRPPLSWRLRQTARSVQEALRDMCRHRNAAGGKGSEKGSSGSGRTLNDPLSPSTPSPSNVRDGAADSLESGGAKATFSHPHSTCVDQQTIIERGNAGEDRQRNSRRLSGSDPIRGEARSNRLTSPPRNRNEERAESPLETAALFA</sequence>
<dbReference type="GO" id="GO:0004402">
    <property type="term" value="F:histone acetyltransferase activity"/>
    <property type="evidence" value="ECO:0007669"/>
    <property type="project" value="TreeGrafter"/>
</dbReference>
<dbReference type="InterPro" id="IPR045141">
    <property type="entry name" value="NAA60-like"/>
</dbReference>
<dbReference type="PANTHER" id="PTHR14744">
    <property type="entry name" value="N-ALPHA-ACETYLTRANSFERASE 60"/>
    <property type="match status" value="1"/>
</dbReference>
<dbReference type="EC" id="2.3.1.48" evidence="1"/>
<feature type="domain" description="N-acetyltransferase" evidence="12">
    <location>
        <begin position="48"/>
        <end position="257"/>
    </location>
</feature>
<comment type="similarity">
    <text evidence="6">Belongs to the acetyltransferase family. NAA60 subfamily.</text>
</comment>
<dbReference type="GO" id="GO:0007059">
    <property type="term" value="P:chromosome segregation"/>
    <property type="evidence" value="ECO:0007669"/>
    <property type="project" value="UniProtKB-KW"/>
</dbReference>
<evidence type="ECO:0000256" key="9">
    <source>
        <dbReference type="ARBA" id="ARBA00048017"/>
    </source>
</evidence>
<evidence type="ECO:0000313" key="13">
    <source>
        <dbReference type="EMBL" id="CEM41557.1"/>
    </source>
</evidence>
<keyword evidence="5" id="KW-0012">Acyltransferase</keyword>
<evidence type="ECO:0000256" key="2">
    <source>
        <dbReference type="ARBA" id="ARBA00022679"/>
    </source>
</evidence>
<evidence type="ECO:0000256" key="6">
    <source>
        <dbReference type="ARBA" id="ARBA00025774"/>
    </source>
</evidence>
<evidence type="ECO:0000259" key="12">
    <source>
        <dbReference type="PROSITE" id="PS51186"/>
    </source>
</evidence>
<feature type="region of interest" description="Disordered" evidence="11">
    <location>
        <begin position="294"/>
        <end position="412"/>
    </location>
</feature>
<evidence type="ECO:0000256" key="10">
    <source>
        <dbReference type="ARBA" id="ARBA00048848"/>
    </source>
</evidence>
<dbReference type="GO" id="GO:0120518">
    <property type="term" value="F:protein N-terminal-methionine acetyltransferase activity"/>
    <property type="evidence" value="ECO:0007669"/>
    <property type="project" value="UniProtKB-EC"/>
</dbReference>
<dbReference type="CDD" id="cd04301">
    <property type="entry name" value="NAT_SF"/>
    <property type="match status" value="1"/>
</dbReference>
<dbReference type="InterPro" id="IPR016181">
    <property type="entry name" value="Acyl_CoA_acyltransferase"/>
</dbReference>
<evidence type="ECO:0000256" key="1">
    <source>
        <dbReference type="ARBA" id="ARBA00013184"/>
    </source>
</evidence>
<evidence type="ECO:0000256" key="5">
    <source>
        <dbReference type="ARBA" id="ARBA00023315"/>
    </source>
</evidence>
<organism evidence="13">
    <name type="scientific">Chromera velia CCMP2878</name>
    <dbReference type="NCBI Taxonomy" id="1169474"/>
    <lineage>
        <taxon>Eukaryota</taxon>
        <taxon>Sar</taxon>
        <taxon>Alveolata</taxon>
        <taxon>Colpodellida</taxon>
        <taxon>Chromeraceae</taxon>
        <taxon>Chromera</taxon>
    </lineage>
</organism>
<evidence type="ECO:0000256" key="11">
    <source>
        <dbReference type="SAM" id="MobiDB-lite"/>
    </source>
</evidence>
<dbReference type="InterPro" id="IPR000182">
    <property type="entry name" value="GNAT_dom"/>
</dbReference>
<evidence type="ECO:0000256" key="4">
    <source>
        <dbReference type="ARBA" id="ARBA00022853"/>
    </source>
</evidence>
<evidence type="ECO:0000256" key="8">
    <source>
        <dbReference type="ARBA" id="ARBA00026144"/>
    </source>
</evidence>
<feature type="compositionally biased region" description="Polar residues" evidence="11">
    <location>
        <begin position="346"/>
        <end position="357"/>
    </location>
</feature>
<feature type="compositionally biased region" description="Polar residues" evidence="11">
    <location>
        <begin position="311"/>
        <end position="326"/>
    </location>
</feature>
<dbReference type="Pfam" id="PF00583">
    <property type="entry name" value="Acetyltransf_1"/>
    <property type="match status" value="1"/>
</dbReference>
<evidence type="ECO:0000256" key="7">
    <source>
        <dbReference type="ARBA" id="ARBA00026111"/>
    </source>
</evidence>
<dbReference type="PROSITE" id="PS51186">
    <property type="entry name" value="GNAT"/>
    <property type="match status" value="1"/>
</dbReference>
<comment type="catalytic activity">
    <reaction evidence="10">
        <text>N-terminal L-methionyl-[transmembrane protein] + acetyl-CoA = N-terminal N(alpha)-acetyl-L-methionyl-[transmembrane protein] + CoA + H(+)</text>
        <dbReference type="Rhea" id="RHEA:50604"/>
        <dbReference type="Rhea" id="RHEA-COMP:12745"/>
        <dbReference type="Rhea" id="RHEA-COMP:12746"/>
        <dbReference type="ChEBI" id="CHEBI:15378"/>
        <dbReference type="ChEBI" id="CHEBI:57287"/>
        <dbReference type="ChEBI" id="CHEBI:57288"/>
        <dbReference type="ChEBI" id="CHEBI:64731"/>
        <dbReference type="ChEBI" id="CHEBI:133414"/>
        <dbReference type="EC" id="2.3.1.259"/>
    </reaction>
</comment>
<protein>
    <recommendedName>
        <fullName evidence="8">N-alpha-acetyltransferase 60</fullName>
        <ecNumber evidence="7">2.3.1.259</ecNumber>
        <ecNumber evidence="1">2.3.1.48</ecNumber>
    </recommendedName>
</protein>
<proteinExistence type="inferred from homology"/>
<keyword evidence="4" id="KW-0156">Chromatin regulator</keyword>